<name>A0A061S6L9_9CHLO</name>
<gene>
    <name evidence="1" type="ORF">TSPGSL018_15120</name>
</gene>
<sequence>PNGEGRESSGDSTVSGQDWSTLALLISDDILDSRD</sequence>
<protein>
    <submittedName>
        <fullName evidence="1">Uncharacterized protein</fullName>
    </submittedName>
</protein>
<dbReference type="EMBL" id="GBEZ01006993">
    <property type="protein sequence ID" value="JAC78436.1"/>
    <property type="molecule type" value="Transcribed_RNA"/>
</dbReference>
<proteinExistence type="predicted"/>
<dbReference type="AlphaFoldDB" id="A0A061S6L9"/>
<organism evidence="1">
    <name type="scientific">Tetraselmis sp. GSL018</name>
    <dbReference type="NCBI Taxonomy" id="582737"/>
    <lineage>
        <taxon>Eukaryota</taxon>
        <taxon>Viridiplantae</taxon>
        <taxon>Chlorophyta</taxon>
        <taxon>core chlorophytes</taxon>
        <taxon>Chlorodendrophyceae</taxon>
        <taxon>Chlorodendrales</taxon>
        <taxon>Chlorodendraceae</taxon>
        <taxon>Tetraselmis</taxon>
    </lineage>
</organism>
<reference evidence="1" key="1">
    <citation type="submission" date="2014-05" db="EMBL/GenBank/DDBJ databases">
        <title>The transcriptome of the halophilic microalga Tetraselmis sp. GSL018 isolated from the Great Salt Lake, Utah.</title>
        <authorList>
            <person name="Jinkerson R.E."/>
            <person name="D'Adamo S."/>
            <person name="Posewitz M.C."/>
        </authorList>
    </citation>
    <scope>NUCLEOTIDE SEQUENCE</scope>
    <source>
        <strain evidence="1">GSL018</strain>
    </source>
</reference>
<feature type="non-terminal residue" evidence="1">
    <location>
        <position position="1"/>
    </location>
</feature>
<accession>A0A061S6L9</accession>
<evidence type="ECO:0000313" key="1">
    <source>
        <dbReference type="EMBL" id="JAC78436.1"/>
    </source>
</evidence>